<comment type="similarity">
    <text evidence="1 3">Belongs to the chaperonin (HSP60) family.</text>
</comment>
<dbReference type="Proteomes" id="UP000177803">
    <property type="component" value="Unassembled WGS sequence"/>
</dbReference>
<evidence type="ECO:0000256" key="1">
    <source>
        <dbReference type="ARBA" id="ARBA00006607"/>
    </source>
</evidence>
<dbReference type="SUPFAM" id="SSF48592">
    <property type="entry name" value="GroEL equatorial domain-like"/>
    <property type="match status" value="1"/>
</dbReference>
<dbReference type="NCBIfam" id="NF000592">
    <property type="entry name" value="PRK00013.1"/>
    <property type="match status" value="1"/>
</dbReference>
<dbReference type="InterPro" id="IPR027413">
    <property type="entry name" value="GROEL-like_equatorial_sf"/>
</dbReference>
<dbReference type="PANTHER" id="PTHR45633">
    <property type="entry name" value="60 KDA HEAT SHOCK PROTEIN, MITOCHONDRIAL"/>
    <property type="match status" value="1"/>
</dbReference>
<evidence type="ECO:0000256" key="3">
    <source>
        <dbReference type="RuleBase" id="RU000418"/>
    </source>
</evidence>
<reference evidence="5 6" key="1">
    <citation type="journal article" date="2016" name="Nat. Commun.">
        <title>Thousands of microbial genomes shed light on interconnected biogeochemical processes in an aquifer system.</title>
        <authorList>
            <person name="Anantharaman K."/>
            <person name="Brown C.T."/>
            <person name="Hug L.A."/>
            <person name="Sharon I."/>
            <person name="Castelle C.J."/>
            <person name="Probst A.J."/>
            <person name="Thomas B.C."/>
            <person name="Singh A."/>
            <person name="Wilkins M.J."/>
            <person name="Karaoz U."/>
            <person name="Brodie E.L."/>
            <person name="Williams K.H."/>
            <person name="Hubbard S.S."/>
            <person name="Banfield J.F."/>
        </authorList>
    </citation>
    <scope>NUCLEOTIDE SEQUENCE [LARGE SCALE GENOMIC DNA]</scope>
</reference>
<dbReference type="Gene3D" id="3.30.260.10">
    <property type="entry name" value="TCP-1-like chaperonin intermediate domain"/>
    <property type="match status" value="1"/>
</dbReference>
<dbReference type="AlphaFoldDB" id="A0A1F6NJB3"/>
<dbReference type="CDD" id="cd03344">
    <property type="entry name" value="GroEL"/>
    <property type="match status" value="1"/>
</dbReference>
<evidence type="ECO:0000256" key="2">
    <source>
        <dbReference type="ARBA" id="ARBA00023186"/>
    </source>
</evidence>
<dbReference type="NCBIfam" id="NF009488">
    <property type="entry name" value="PRK12850.1"/>
    <property type="match status" value="1"/>
</dbReference>
<evidence type="ECO:0000256" key="4">
    <source>
        <dbReference type="RuleBase" id="RU000419"/>
    </source>
</evidence>
<dbReference type="NCBIfam" id="TIGR02348">
    <property type="entry name" value="GroEL"/>
    <property type="match status" value="1"/>
</dbReference>
<dbReference type="GO" id="GO:0140662">
    <property type="term" value="F:ATP-dependent protein folding chaperone"/>
    <property type="evidence" value="ECO:0007669"/>
    <property type="project" value="InterPro"/>
</dbReference>
<gene>
    <name evidence="5" type="ORF">A2261_02895</name>
</gene>
<dbReference type="GO" id="GO:0005524">
    <property type="term" value="F:ATP binding"/>
    <property type="evidence" value="ECO:0007669"/>
    <property type="project" value="InterPro"/>
</dbReference>
<feature type="non-terminal residue" evidence="5">
    <location>
        <position position="387"/>
    </location>
</feature>
<dbReference type="InterPro" id="IPR002423">
    <property type="entry name" value="Cpn60/GroEL/TCP-1"/>
</dbReference>
<sequence length="387" mass="41657">MSKQILYSEDARHKLLRGVDTLANAVKITLGPKGRNVVLDRGFGAPTITKDGVTVAKEIEVEDKFENAGVELVKEVASKTNDDVGDGTTTATVLAQAIAREGVKNVTAGANPVAVKRGIDKCVDAIVKELKEKISKPVTDNEIADVASISANDKEIGMKIAEAMKTVGKDGVITVEESPSFGMEIETVQGMRFDKGYVSAYMVTNTERMEAEYSDPQILITDKKISSIHDILPLLEKIAQGGKKEIVIIADDVEGEALATFVVNKLRGTFNVLAVKAPGFGDRRKEMLQDIAILTGGTVITEEMGRKLDSADLADLGSAHKIIVTKEFTTIVKGKGDEQMIKDRVAQIKNAIEKTDSDFDKEKLQERLAKLAGGVAIIRVGAATETE</sequence>
<dbReference type="FunFam" id="3.50.7.10:FF:000001">
    <property type="entry name" value="60 kDa chaperonin"/>
    <property type="match status" value="1"/>
</dbReference>
<name>A0A1F6NJB3_9BACT</name>
<accession>A0A1F6NJB3</accession>
<dbReference type="EMBL" id="MFQR01000046">
    <property type="protein sequence ID" value="OGH84057.1"/>
    <property type="molecule type" value="Genomic_DNA"/>
</dbReference>
<dbReference type="InterPro" id="IPR027410">
    <property type="entry name" value="TCP-1-like_intermed_sf"/>
</dbReference>
<organism evidence="5 6">
    <name type="scientific">Candidatus Magasanikbacteria bacterium RIFOXYA2_FULL_44_8</name>
    <dbReference type="NCBI Taxonomy" id="1798696"/>
    <lineage>
        <taxon>Bacteria</taxon>
        <taxon>Candidatus Magasanikiibacteriota</taxon>
    </lineage>
</organism>
<protein>
    <recommendedName>
        <fullName evidence="4">60 kDa chaperonin</fullName>
    </recommendedName>
</protein>
<keyword evidence="2" id="KW-0143">Chaperone</keyword>
<proteinExistence type="inferred from homology"/>
<dbReference type="NCBIfam" id="NF009487">
    <property type="entry name" value="PRK12849.1"/>
    <property type="match status" value="1"/>
</dbReference>
<comment type="caution">
    <text evidence="5">The sequence shown here is derived from an EMBL/GenBank/DDBJ whole genome shotgun (WGS) entry which is preliminary data.</text>
</comment>
<dbReference type="Gene3D" id="3.50.7.10">
    <property type="entry name" value="GroEL"/>
    <property type="match status" value="1"/>
</dbReference>
<dbReference type="NCBIfam" id="NF009489">
    <property type="entry name" value="PRK12851.1"/>
    <property type="match status" value="1"/>
</dbReference>
<evidence type="ECO:0000313" key="6">
    <source>
        <dbReference type="Proteomes" id="UP000177803"/>
    </source>
</evidence>
<dbReference type="SUPFAM" id="SSF52029">
    <property type="entry name" value="GroEL apical domain-like"/>
    <property type="match status" value="1"/>
</dbReference>
<evidence type="ECO:0000313" key="5">
    <source>
        <dbReference type="EMBL" id="OGH84057.1"/>
    </source>
</evidence>
<dbReference type="GO" id="GO:0042026">
    <property type="term" value="P:protein refolding"/>
    <property type="evidence" value="ECO:0007669"/>
    <property type="project" value="InterPro"/>
</dbReference>
<dbReference type="Gene3D" id="1.10.560.10">
    <property type="entry name" value="GroEL-like equatorial domain"/>
    <property type="match status" value="1"/>
</dbReference>
<dbReference type="PRINTS" id="PR00298">
    <property type="entry name" value="CHAPERONIN60"/>
</dbReference>
<dbReference type="InterPro" id="IPR001844">
    <property type="entry name" value="Cpn60/GroEL"/>
</dbReference>
<comment type="subunit">
    <text evidence="4">Forms a cylinder of 14 subunits composed of two heptameric rings stacked back-to-back. Interacts with the co-chaperonin GroES.</text>
</comment>
<dbReference type="InterPro" id="IPR027409">
    <property type="entry name" value="GroEL-like_apical_dom_sf"/>
</dbReference>
<comment type="function">
    <text evidence="4">Together with its co-chaperonin GroES, plays an essential role in assisting protein folding. The GroEL-GroES system forms a nano-cage that allows encapsulation of the non-native substrate proteins and provides a physical environment optimized to promote and accelerate protein folding.</text>
</comment>
<dbReference type="Pfam" id="PF00118">
    <property type="entry name" value="Cpn60_TCP1"/>
    <property type="match status" value="1"/>
</dbReference>